<feature type="transmembrane region" description="Helical" evidence="1">
    <location>
        <begin position="216"/>
        <end position="235"/>
    </location>
</feature>
<sequence length="317" mass="33624">MNQARYKIVFSGELMPDASLDTVKENLARLFKSDVSKINDLFSGRNVAIKHNLAESEADQYIGALQRAGARVRKEPELSESLSLMATDDHGAPAAAAESAEQMTCPKCQHVQPKADECSACGIIIEKYIARQATLTDSAPAQSSEVSAVAPASPYAPPKANVSDNMPEFGQLKAFTTNGRIGRLRYLAWTLVMLLASTPLLGVAAAGYAISDLFGSLLVVLATIAVFVIAIQIGVQRLHDIGWSGWLLLINIVPVVGSVFALLMVVMPGTNGANRYGPMPPPNSTAVKVLACLFLLVPLSGIIAAIAMPTLFSAYAP</sequence>
<keyword evidence="1" id="KW-0472">Membrane</keyword>
<protein>
    <recommendedName>
        <fullName evidence="3">DUF805 domain-containing protein</fullName>
    </recommendedName>
</protein>
<evidence type="ECO:0008006" key="3">
    <source>
        <dbReference type="Google" id="ProtNLM"/>
    </source>
</evidence>
<feature type="transmembrane region" description="Helical" evidence="1">
    <location>
        <begin position="247"/>
        <end position="267"/>
    </location>
</feature>
<keyword evidence="1" id="KW-0812">Transmembrane</keyword>
<dbReference type="PANTHER" id="PTHR34980:SF3">
    <property type="entry name" value="BLR8105 PROTEIN"/>
    <property type="match status" value="1"/>
</dbReference>
<dbReference type="GO" id="GO:0005886">
    <property type="term" value="C:plasma membrane"/>
    <property type="evidence" value="ECO:0007669"/>
    <property type="project" value="TreeGrafter"/>
</dbReference>
<reference evidence="2" key="1">
    <citation type="submission" date="2019-02" db="EMBL/GenBank/DDBJ databases">
        <authorList>
            <consortium name="Genoscope - CEA"/>
            <person name="William W."/>
        </authorList>
    </citation>
    <scope>NUCLEOTIDE SEQUENCE [LARGE SCALE GENOMIC DNA]</scope>
    <source>
        <strain evidence="2">YSy11</strain>
    </source>
</reference>
<evidence type="ECO:0000313" key="2">
    <source>
        <dbReference type="EMBL" id="VEV97316.1"/>
    </source>
</evidence>
<dbReference type="InterPro" id="IPR008523">
    <property type="entry name" value="DUF805"/>
</dbReference>
<dbReference type="RefSeq" id="WP_150548311.1">
    <property type="nucleotide sequence ID" value="NZ_LR215729.2"/>
</dbReference>
<gene>
    <name evidence="2" type="ORF">PMYSY11_2270</name>
</gene>
<feature type="transmembrane region" description="Helical" evidence="1">
    <location>
        <begin position="186"/>
        <end position="210"/>
    </location>
</feature>
<feature type="transmembrane region" description="Helical" evidence="1">
    <location>
        <begin position="287"/>
        <end position="312"/>
    </location>
</feature>
<accession>A0A653E5K3</accession>
<proteinExistence type="predicted"/>
<name>A0A653E5K3_9PSED</name>
<keyword evidence="1" id="KW-1133">Transmembrane helix</keyword>
<dbReference type="Pfam" id="PF05656">
    <property type="entry name" value="DUF805"/>
    <property type="match status" value="1"/>
</dbReference>
<dbReference type="EMBL" id="LR215729">
    <property type="protein sequence ID" value="VEV97316.1"/>
    <property type="molecule type" value="Genomic_DNA"/>
</dbReference>
<dbReference type="PANTHER" id="PTHR34980">
    <property type="entry name" value="INNER MEMBRANE PROTEIN-RELATED-RELATED"/>
    <property type="match status" value="1"/>
</dbReference>
<organism evidence="2">
    <name type="scientific">Pseudomonas marincola</name>
    <dbReference type="NCBI Taxonomy" id="437900"/>
    <lineage>
        <taxon>Bacteria</taxon>
        <taxon>Pseudomonadati</taxon>
        <taxon>Pseudomonadota</taxon>
        <taxon>Gammaproteobacteria</taxon>
        <taxon>Pseudomonadales</taxon>
        <taxon>Pseudomonadaceae</taxon>
        <taxon>Pseudomonas</taxon>
    </lineage>
</organism>
<evidence type="ECO:0000256" key="1">
    <source>
        <dbReference type="SAM" id="Phobius"/>
    </source>
</evidence>
<dbReference type="AlphaFoldDB" id="A0A653E5K3"/>